<sequence length="167" mass="17778">MSSNRSATAGWQVTGRTVLIGILAFFGVVIAVNAALIYLAVSSHTGVVTGSSYRAGNGWQAEIEAAQAQLARNWRVEAVIDRTGDEASVEVNVRDRNGAPVTGLAVATLLRSPIREANDIEITLTETETGRYLGKVAAIAPGNWTLLIDAAEAGVRVFHSESRLFVR</sequence>
<dbReference type="PIRSF" id="PIRSF011386">
    <property type="entry name" value="FixH"/>
    <property type="match status" value="1"/>
</dbReference>
<dbReference type="Proteomes" id="UP000295678">
    <property type="component" value="Unassembled WGS sequence"/>
</dbReference>
<dbReference type="RefSeq" id="WP_165926896.1">
    <property type="nucleotide sequence ID" value="NZ_SMAK01000007.1"/>
</dbReference>
<feature type="transmembrane region" description="Helical" evidence="1">
    <location>
        <begin position="20"/>
        <end position="41"/>
    </location>
</feature>
<comment type="caution">
    <text evidence="2">The sequence shown here is derived from an EMBL/GenBank/DDBJ whole genome shotgun (WGS) entry which is preliminary data.</text>
</comment>
<accession>A0A4R3MD00</accession>
<keyword evidence="3" id="KW-1185">Reference proteome</keyword>
<evidence type="ECO:0000256" key="1">
    <source>
        <dbReference type="SAM" id="Phobius"/>
    </source>
</evidence>
<protein>
    <submittedName>
        <fullName evidence="2">Nitrogen fixation protein FixH</fullName>
    </submittedName>
</protein>
<dbReference type="Gene3D" id="2.60.40.10">
    <property type="entry name" value="Immunoglobulins"/>
    <property type="match status" value="1"/>
</dbReference>
<dbReference type="InterPro" id="IPR018037">
    <property type="entry name" value="FixH_proteobacterial"/>
</dbReference>
<name>A0A4R3MD00_9HYPH</name>
<keyword evidence="1" id="KW-0812">Transmembrane</keyword>
<keyword evidence="1" id="KW-0472">Membrane</keyword>
<keyword evidence="1" id="KW-1133">Transmembrane helix</keyword>
<evidence type="ECO:0000313" key="3">
    <source>
        <dbReference type="Proteomes" id="UP000295678"/>
    </source>
</evidence>
<dbReference type="InterPro" id="IPR013783">
    <property type="entry name" value="Ig-like_fold"/>
</dbReference>
<dbReference type="Pfam" id="PF05751">
    <property type="entry name" value="FixH"/>
    <property type="match status" value="1"/>
</dbReference>
<organism evidence="2 3">
    <name type="scientific">Tepidamorphus gemmatus</name>
    <dbReference type="NCBI Taxonomy" id="747076"/>
    <lineage>
        <taxon>Bacteria</taxon>
        <taxon>Pseudomonadati</taxon>
        <taxon>Pseudomonadota</taxon>
        <taxon>Alphaproteobacteria</taxon>
        <taxon>Hyphomicrobiales</taxon>
        <taxon>Tepidamorphaceae</taxon>
        <taxon>Tepidamorphus</taxon>
    </lineage>
</organism>
<dbReference type="InterPro" id="IPR008620">
    <property type="entry name" value="FixH"/>
</dbReference>
<proteinExistence type="predicted"/>
<reference evidence="2 3" key="1">
    <citation type="submission" date="2019-03" db="EMBL/GenBank/DDBJ databases">
        <title>Genomic Encyclopedia of Type Strains, Phase IV (KMG-IV): sequencing the most valuable type-strain genomes for metagenomic binning, comparative biology and taxonomic classification.</title>
        <authorList>
            <person name="Goeker M."/>
        </authorList>
    </citation>
    <scope>NUCLEOTIDE SEQUENCE [LARGE SCALE GENOMIC DNA]</scope>
    <source>
        <strain evidence="2 3">DSM 19345</strain>
    </source>
</reference>
<evidence type="ECO:0000313" key="2">
    <source>
        <dbReference type="EMBL" id="TCT09375.1"/>
    </source>
</evidence>
<gene>
    <name evidence="2" type="ORF">EDC22_107223</name>
</gene>
<dbReference type="AlphaFoldDB" id="A0A4R3MD00"/>
<dbReference type="EMBL" id="SMAK01000007">
    <property type="protein sequence ID" value="TCT09375.1"/>
    <property type="molecule type" value="Genomic_DNA"/>
</dbReference>